<keyword evidence="4 11" id="KW-0507">mRNA processing</keyword>
<evidence type="ECO:0000259" key="15">
    <source>
        <dbReference type="Pfam" id="PF04926"/>
    </source>
</evidence>
<dbReference type="FunFam" id="3.30.460.10:FF:000002">
    <property type="entry name" value="Poly(A) polymerase alpha, putative"/>
    <property type="match status" value="1"/>
</dbReference>
<keyword evidence="10 11" id="KW-0539">Nucleus</keyword>
<evidence type="ECO:0000256" key="3">
    <source>
        <dbReference type="ARBA" id="ARBA00010912"/>
    </source>
</evidence>
<evidence type="ECO:0000256" key="9">
    <source>
        <dbReference type="ARBA" id="ARBA00022842"/>
    </source>
</evidence>
<dbReference type="GO" id="GO:0005634">
    <property type="term" value="C:nucleus"/>
    <property type="evidence" value="ECO:0007669"/>
    <property type="project" value="UniProtKB-SubCell"/>
</dbReference>
<dbReference type="GO" id="GO:0005524">
    <property type="term" value="F:ATP binding"/>
    <property type="evidence" value="ECO:0007669"/>
    <property type="project" value="UniProtKB-UniRule"/>
</dbReference>
<evidence type="ECO:0000256" key="4">
    <source>
        <dbReference type="ARBA" id="ARBA00022664"/>
    </source>
</evidence>
<evidence type="ECO:0000256" key="10">
    <source>
        <dbReference type="ARBA" id="ARBA00023242"/>
    </source>
</evidence>
<dbReference type="PIRSF" id="PIRSF018425">
    <property type="entry name" value="PolyA_polymerase"/>
    <property type="match status" value="1"/>
</dbReference>
<evidence type="ECO:0000256" key="5">
    <source>
        <dbReference type="ARBA" id="ARBA00022679"/>
    </source>
</evidence>
<dbReference type="VEuPathDB" id="AmoebaDB:NF0107170"/>
<dbReference type="InterPro" id="IPR011068">
    <property type="entry name" value="NuclTrfase_I-like_C"/>
</dbReference>
<evidence type="ECO:0000256" key="12">
    <source>
        <dbReference type="PIRSR" id="PIRSR018425-1"/>
    </source>
</evidence>
<feature type="domain" description="Poly(A) polymerase central" evidence="16">
    <location>
        <begin position="200"/>
        <end position="345"/>
    </location>
</feature>
<dbReference type="GO" id="GO:0006397">
    <property type="term" value="P:mRNA processing"/>
    <property type="evidence" value="ECO:0007669"/>
    <property type="project" value="UniProtKB-KW"/>
</dbReference>
<comment type="caution">
    <text evidence="18">The sequence shown here is derived from an EMBL/GenBank/DDBJ whole genome shotgun (WGS) entry which is preliminary data.</text>
</comment>
<feature type="binding site" evidence="12">
    <location>
        <begin position="93"/>
        <end position="95"/>
    </location>
    <ligand>
        <name>ATP</name>
        <dbReference type="ChEBI" id="CHEBI:30616"/>
    </ligand>
</feature>
<feature type="binding site" evidence="12">
    <location>
        <position position="147"/>
    </location>
    <ligand>
        <name>ATP</name>
        <dbReference type="ChEBI" id="CHEBI:30616"/>
    </ligand>
</feature>
<dbReference type="SUPFAM" id="SSF81301">
    <property type="entry name" value="Nucleotidyltransferase"/>
    <property type="match status" value="1"/>
</dbReference>
<dbReference type="GO" id="GO:0046872">
    <property type="term" value="F:metal ion binding"/>
    <property type="evidence" value="ECO:0007669"/>
    <property type="project" value="UniProtKB-KW"/>
</dbReference>
<comment type="subcellular location">
    <subcellularLocation>
        <location evidence="2 11">Nucleus</location>
    </subcellularLocation>
</comment>
<feature type="compositionally biased region" description="Low complexity" evidence="14">
    <location>
        <begin position="508"/>
        <end position="545"/>
    </location>
</feature>
<feature type="binding site" evidence="13">
    <location>
        <position position="95"/>
    </location>
    <ligand>
        <name>Mg(2+)</name>
        <dbReference type="ChEBI" id="CHEBI:18420"/>
        <label>2</label>
        <note>catalytic</note>
    </ligand>
</feature>
<evidence type="ECO:0000256" key="13">
    <source>
        <dbReference type="PIRSR" id="PIRSR018425-2"/>
    </source>
</evidence>
<feature type="binding site" evidence="13">
    <location>
        <position position="93"/>
    </location>
    <ligand>
        <name>Mg(2+)</name>
        <dbReference type="ChEBI" id="CHEBI:18420"/>
        <label>1</label>
        <note>catalytic</note>
    </ligand>
</feature>
<gene>
    <name evidence="18" type="ORF">FDP41_010558</name>
</gene>
<feature type="binding site" evidence="13">
    <location>
        <position position="147"/>
    </location>
    <ligand>
        <name>Mg(2+)</name>
        <dbReference type="ChEBI" id="CHEBI:18420"/>
        <label>2</label>
        <note>catalytic</note>
    </ligand>
</feature>
<dbReference type="GO" id="GO:0031123">
    <property type="term" value="P:RNA 3'-end processing"/>
    <property type="evidence" value="ECO:0007669"/>
    <property type="project" value="InterPro"/>
</dbReference>
<dbReference type="FunFam" id="1.10.1410.10:FF:000001">
    <property type="entry name" value="Putative poly(A) polymerase gamma"/>
    <property type="match status" value="1"/>
</dbReference>
<dbReference type="CDD" id="cd05402">
    <property type="entry name" value="NT_PAP_TUTase"/>
    <property type="match status" value="1"/>
</dbReference>
<dbReference type="GeneID" id="68117773"/>
<organism evidence="18 19">
    <name type="scientific">Naegleria fowleri</name>
    <name type="common">Brain eating amoeba</name>
    <dbReference type="NCBI Taxonomy" id="5763"/>
    <lineage>
        <taxon>Eukaryota</taxon>
        <taxon>Discoba</taxon>
        <taxon>Heterolobosea</taxon>
        <taxon>Tetramitia</taxon>
        <taxon>Eutetramitia</taxon>
        <taxon>Vahlkampfiidae</taxon>
        <taxon>Naegleria</taxon>
    </lineage>
</organism>
<evidence type="ECO:0000259" key="17">
    <source>
        <dbReference type="Pfam" id="PF20750"/>
    </source>
</evidence>
<dbReference type="PANTHER" id="PTHR10682">
    <property type="entry name" value="POLY A POLYMERASE"/>
    <property type="match status" value="1"/>
</dbReference>
<comment type="cofactor">
    <cofactor evidence="13">
        <name>Mg(2+)</name>
        <dbReference type="ChEBI" id="CHEBI:18420"/>
    </cofactor>
    <text evidence="13">Binds 2 magnesium ions. Also active with manganese.</text>
</comment>
<dbReference type="AlphaFoldDB" id="A0A6A5BZB2"/>
<proteinExistence type="inferred from homology"/>
<dbReference type="EC" id="2.7.7.19" evidence="11"/>
<dbReference type="Pfam" id="PF04928">
    <property type="entry name" value="PAP_central"/>
    <property type="match status" value="1"/>
</dbReference>
<feature type="binding site" evidence="12">
    <location>
        <begin position="226"/>
        <end position="227"/>
    </location>
    <ligand>
        <name>ATP</name>
        <dbReference type="ChEBI" id="CHEBI:30616"/>
    </ligand>
</feature>
<evidence type="ECO:0000256" key="2">
    <source>
        <dbReference type="ARBA" id="ARBA00004123"/>
    </source>
</evidence>
<keyword evidence="19" id="KW-1185">Reference proteome</keyword>
<dbReference type="OMA" id="WEGWIES"/>
<dbReference type="SUPFAM" id="SSF55003">
    <property type="entry name" value="PAP/Archaeal CCA-adding enzyme, C-terminal domain"/>
    <property type="match status" value="1"/>
</dbReference>
<dbReference type="Gene3D" id="3.30.460.10">
    <property type="entry name" value="Beta Polymerase, domain 2"/>
    <property type="match status" value="1"/>
</dbReference>
<comment type="catalytic activity">
    <reaction evidence="11">
        <text>RNA(n) + ATP = RNA(n)-3'-adenine ribonucleotide + diphosphate</text>
        <dbReference type="Rhea" id="RHEA:11332"/>
        <dbReference type="Rhea" id="RHEA-COMP:14527"/>
        <dbReference type="Rhea" id="RHEA-COMP:17347"/>
        <dbReference type="ChEBI" id="CHEBI:30616"/>
        <dbReference type="ChEBI" id="CHEBI:33019"/>
        <dbReference type="ChEBI" id="CHEBI:140395"/>
        <dbReference type="ChEBI" id="CHEBI:173115"/>
        <dbReference type="EC" id="2.7.7.19"/>
    </reaction>
</comment>
<keyword evidence="6 13" id="KW-0479">Metal-binding</keyword>
<dbReference type="Proteomes" id="UP000444721">
    <property type="component" value="Unassembled WGS sequence"/>
</dbReference>
<feature type="binding site" evidence="12">
    <location>
        <position position="217"/>
    </location>
    <ligand>
        <name>ATP</name>
        <dbReference type="ChEBI" id="CHEBI:30616"/>
    </ligand>
</feature>
<evidence type="ECO:0000256" key="7">
    <source>
        <dbReference type="ARBA" id="ARBA00022741"/>
    </source>
</evidence>
<dbReference type="InterPro" id="IPR007012">
    <property type="entry name" value="PolA_pol_cen_dom"/>
</dbReference>
<keyword evidence="7 11" id="KW-0547">Nucleotide-binding</keyword>
<dbReference type="RefSeq" id="XP_044568206.1">
    <property type="nucleotide sequence ID" value="XM_044700869.1"/>
</dbReference>
<dbReference type="InterPro" id="IPR043519">
    <property type="entry name" value="NT_sf"/>
</dbReference>
<dbReference type="GO" id="GO:0003723">
    <property type="term" value="F:RNA binding"/>
    <property type="evidence" value="ECO:0007669"/>
    <property type="project" value="UniProtKB-UniRule"/>
</dbReference>
<evidence type="ECO:0000313" key="18">
    <source>
        <dbReference type="EMBL" id="KAF0983493.1"/>
    </source>
</evidence>
<feature type="domain" description="Poly(A) polymerase nucleotidyltransferase" evidence="17">
    <location>
        <begin position="5"/>
        <end position="194"/>
    </location>
</feature>
<feature type="binding site" evidence="12">
    <location>
        <position position="208"/>
    </location>
    <ligand>
        <name>ATP</name>
        <dbReference type="ChEBI" id="CHEBI:30616"/>
    </ligand>
</feature>
<feature type="compositionally biased region" description="Basic and acidic residues" evidence="14">
    <location>
        <begin position="548"/>
        <end position="562"/>
    </location>
</feature>
<dbReference type="InterPro" id="IPR007010">
    <property type="entry name" value="PolA_pol_RNA-bd_dom"/>
</dbReference>
<protein>
    <recommendedName>
        <fullName evidence="11">Poly(A) polymerase</fullName>
        <ecNumber evidence="11">2.7.7.19</ecNumber>
    </recommendedName>
</protein>
<accession>A0A6A5BZB2</accession>
<dbReference type="Pfam" id="PF20750">
    <property type="entry name" value="PAP_NTPase"/>
    <property type="match status" value="1"/>
</dbReference>
<feature type="domain" description="Poly(A) polymerase RNA-binding" evidence="15">
    <location>
        <begin position="347"/>
        <end position="405"/>
    </location>
</feature>
<feature type="binding site" evidence="13">
    <location>
        <position position="93"/>
    </location>
    <ligand>
        <name>Mg(2+)</name>
        <dbReference type="ChEBI" id="CHEBI:18420"/>
        <label>2</label>
        <note>catalytic</note>
    </ligand>
</feature>
<evidence type="ECO:0000256" key="6">
    <source>
        <dbReference type="ARBA" id="ARBA00022723"/>
    </source>
</evidence>
<evidence type="ECO:0000256" key="14">
    <source>
        <dbReference type="SAM" id="MobiDB-lite"/>
    </source>
</evidence>
<feature type="region of interest" description="Disordered" evidence="14">
    <location>
        <begin position="482"/>
        <end position="582"/>
    </location>
</feature>
<evidence type="ECO:0000256" key="8">
    <source>
        <dbReference type="ARBA" id="ARBA00022840"/>
    </source>
</evidence>
<keyword evidence="8 11" id="KW-0067">ATP-binding</keyword>
<evidence type="ECO:0000256" key="11">
    <source>
        <dbReference type="PIRNR" id="PIRNR018425"/>
    </source>
</evidence>
<feature type="domain" description="Poly(A) polymerase RNA-binding" evidence="15">
    <location>
        <begin position="406"/>
        <end position="477"/>
    </location>
</feature>
<dbReference type="PANTHER" id="PTHR10682:SF10">
    <property type="entry name" value="POLYNUCLEOTIDE ADENYLYLTRANSFERASE"/>
    <property type="match status" value="1"/>
</dbReference>
<evidence type="ECO:0000259" key="16">
    <source>
        <dbReference type="Pfam" id="PF04928"/>
    </source>
</evidence>
<dbReference type="OrthoDB" id="412748at2759"/>
<dbReference type="SUPFAM" id="SSF81631">
    <property type="entry name" value="PAP/OAS1 substrate-binding domain"/>
    <property type="match status" value="1"/>
</dbReference>
<dbReference type="Gene3D" id="3.30.70.590">
    <property type="entry name" value="Poly(A) polymerase predicted RNA binding domain"/>
    <property type="match status" value="1"/>
</dbReference>
<reference evidence="18 19" key="1">
    <citation type="journal article" date="2019" name="Sci. Rep.">
        <title>Nanopore sequencing improves the draft genome of the human pathogenic amoeba Naegleria fowleri.</title>
        <authorList>
            <person name="Liechti N."/>
            <person name="Schurch N."/>
            <person name="Bruggmann R."/>
            <person name="Wittwer M."/>
        </authorList>
    </citation>
    <scope>NUCLEOTIDE SEQUENCE [LARGE SCALE GENOMIC DNA]</scope>
    <source>
        <strain evidence="18 19">ATCC 30894</strain>
    </source>
</reference>
<dbReference type="VEuPathDB" id="AmoebaDB:NfTy_013030"/>
<dbReference type="Gene3D" id="1.10.1410.10">
    <property type="match status" value="1"/>
</dbReference>
<dbReference type="InterPro" id="IPR048840">
    <property type="entry name" value="PolA_pol_NTPase"/>
</dbReference>
<keyword evidence="5 11" id="KW-0808">Transferase</keyword>
<comment type="similarity">
    <text evidence="3 11">Belongs to the poly(A) polymerase family.</text>
</comment>
<dbReference type="GO" id="GO:1990817">
    <property type="term" value="F:poly(A) RNA polymerase activity"/>
    <property type="evidence" value="ECO:0007669"/>
    <property type="project" value="UniProtKB-UniRule"/>
</dbReference>
<feature type="binding site" evidence="13">
    <location>
        <position position="95"/>
    </location>
    <ligand>
        <name>Mg(2+)</name>
        <dbReference type="ChEBI" id="CHEBI:18420"/>
        <label>1</label>
        <note>catalytic</note>
    </ligand>
</feature>
<evidence type="ECO:0000313" key="19">
    <source>
        <dbReference type="Proteomes" id="UP000444721"/>
    </source>
</evidence>
<comment type="function">
    <text evidence="11">Polymerase that creates the 3'-poly(A) tail of mRNA's.</text>
</comment>
<evidence type="ECO:0000256" key="1">
    <source>
        <dbReference type="ARBA" id="ARBA00001936"/>
    </source>
</evidence>
<name>A0A6A5BZB2_NAEFO</name>
<keyword evidence="9 13" id="KW-0460">Magnesium</keyword>
<dbReference type="InterPro" id="IPR014492">
    <property type="entry name" value="PolyA_polymerase"/>
</dbReference>
<dbReference type="Pfam" id="PF04926">
    <property type="entry name" value="PAP_RNA-bind"/>
    <property type="match status" value="2"/>
</dbReference>
<dbReference type="VEuPathDB" id="AmoebaDB:FDP41_010558"/>
<dbReference type="EMBL" id="VFQX01000006">
    <property type="protein sequence ID" value="KAF0983493.1"/>
    <property type="molecule type" value="Genomic_DNA"/>
</dbReference>
<feature type="binding site" evidence="12">
    <location>
        <begin position="80"/>
        <end position="82"/>
    </location>
    <ligand>
        <name>ATP</name>
        <dbReference type="ChEBI" id="CHEBI:30616"/>
    </ligand>
</feature>
<comment type="cofactor">
    <cofactor evidence="1">
        <name>Mn(2+)</name>
        <dbReference type="ChEBI" id="CHEBI:29035"/>
    </cofactor>
</comment>
<sequence length="582" mass="66072">MESSVVSTAFPTQKDLENTEKIIQILRKENRFPSEEENRKRFEVLAKLDGIIKDWVKKVCLKQGLSEDLVYEAGSKLVTFGSFRLGVHGPGADIDTLCIVPNMIEKHHCFTDLYDILKERPEITELKAVPEAYVPLITMSFDGVEIDLLFARLSRNNIPPDLNILDESNLKDVDDETQRSLNGPRVADEILNLVPNKESFITTLRCIKLWASRRAVYGNIVGYLGGVAYAILVAKICQMYPNAAPSTLLSKFFFIYGQWPWGKVPVLLKPIEEGSYGFKVWNPKVNPRDKQHLMPIITPAYPCMNSTFNVSKSTFKDMISEFERSAEIAQRAENGLESWEALFEETDFFVRYNHYIQIEINTSNEVDHLKWTGFIQSKIRFFIQKLETVPSLTVHIYPDYFHNHQPANNLFSSHFLIGLEYKKPKPGEAVVDLSPQLQEFEKMLLEWPDKKDTMEKPIIKPIKRSQVPDFVLPKEKKKLFLKRNKAQKRKAEEESATPKPSERSPEGSTASTTATATPATADSTQAADANSDSTTDAATISTATTEPSAKKAKAEQKKEHQVEVLLDTEDDDLLALYESNRK</sequence>